<evidence type="ECO:0000313" key="3">
    <source>
        <dbReference type="Proteomes" id="UP000766486"/>
    </source>
</evidence>
<dbReference type="PANTHER" id="PTHR21310">
    <property type="entry name" value="AMINOGLYCOSIDE PHOSPHOTRANSFERASE-RELATED-RELATED"/>
    <property type="match status" value="1"/>
</dbReference>
<protein>
    <recommendedName>
        <fullName evidence="1">Aminoglycoside phosphotransferase domain-containing protein</fullName>
    </recommendedName>
</protein>
<gene>
    <name evidence="2" type="ORF">CLO192961_LOCUS118759</name>
</gene>
<reference evidence="2 3" key="1">
    <citation type="submission" date="2019-06" db="EMBL/GenBank/DDBJ databases">
        <authorList>
            <person name="Broberg M."/>
        </authorList>
    </citation>
    <scope>NUCLEOTIDE SEQUENCE [LARGE SCALE GENOMIC DNA]</scope>
</reference>
<dbReference type="Pfam" id="PF01636">
    <property type="entry name" value="APH"/>
    <property type="match status" value="1"/>
</dbReference>
<dbReference type="SUPFAM" id="SSF56112">
    <property type="entry name" value="Protein kinase-like (PK-like)"/>
    <property type="match status" value="1"/>
</dbReference>
<proteinExistence type="predicted"/>
<dbReference type="InterPro" id="IPR002575">
    <property type="entry name" value="Aminoglycoside_PTrfase"/>
</dbReference>
<sequence length="406" mass="44954">MDATRKDDTKSFSGYRWTYFSSLNDGPIRSRAESFLAAVNWPRLLEYASEQRNGASASILPAIGLGGNNMVRIIEFHDGVRWVARLRLPSLLDAVSSEGSLDAKSSREFNTISLLTKASAIPTPAIYAFEPGLGSGVNAPFFLMDCLEGNVGMDLGMDIPTAHKKNFFKELAKIHVDLSKIQLPKIGTIISMNADGTFQQGPIPGIGGPFDTATDFFRAWATKKHFGASDDRLRALCGPYADEIVPSVASFKKSVADIAKMISIAYDKGPFPLCHGDFGHNNIIVDNKYHILGVIDWESAFAGPWEIFGEFPLTVSVVPPEMNLPKDYDERGWPKDPTLAQRFMDREDYVDAVRREEEGGQVVDHTLSNILQDTKRQHLITAMNLFENGKPGFYSKVVDYFLTSVK</sequence>
<keyword evidence="3" id="KW-1185">Reference proteome</keyword>
<dbReference type="Gene3D" id="3.90.1200.10">
    <property type="match status" value="1"/>
</dbReference>
<evidence type="ECO:0000259" key="1">
    <source>
        <dbReference type="Pfam" id="PF01636"/>
    </source>
</evidence>
<comment type="caution">
    <text evidence="2">The sequence shown here is derived from an EMBL/GenBank/DDBJ whole genome shotgun (WGS) entry which is preliminary data.</text>
</comment>
<name>A0ABY6TXT4_BIOOC</name>
<organism evidence="2 3">
    <name type="scientific">Bionectria ochroleuca</name>
    <name type="common">Gliocladium roseum</name>
    <dbReference type="NCBI Taxonomy" id="29856"/>
    <lineage>
        <taxon>Eukaryota</taxon>
        <taxon>Fungi</taxon>
        <taxon>Dikarya</taxon>
        <taxon>Ascomycota</taxon>
        <taxon>Pezizomycotina</taxon>
        <taxon>Sordariomycetes</taxon>
        <taxon>Hypocreomycetidae</taxon>
        <taxon>Hypocreales</taxon>
        <taxon>Bionectriaceae</taxon>
        <taxon>Clonostachys</taxon>
    </lineage>
</organism>
<dbReference type="Proteomes" id="UP000766486">
    <property type="component" value="Unassembled WGS sequence"/>
</dbReference>
<dbReference type="PANTHER" id="PTHR21310:SF15">
    <property type="entry name" value="AMINOGLYCOSIDE PHOSPHOTRANSFERASE DOMAIN-CONTAINING PROTEIN"/>
    <property type="match status" value="1"/>
</dbReference>
<dbReference type="InterPro" id="IPR011009">
    <property type="entry name" value="Kinase-like_dom_sf"/>
</dbReference>
<evidence type="ECO:0000313" key="2">
    <source>
        <dbReference type="EMBL" id="VUC23493.1"/>
    </source>
</evidence>
<dbReference type="EMBL" id="CABFNS010000708">
    <property type="protein sequence ID" value="VUC23493.1"/>
    <property type="molecule type" value="Genomic_DNA"/>
</dbReference>
<dbReference type="InterPro" id="IPR051678">
    <property type="entry name" value="AGP_Transferase"/>
</dbReference>
<feature type="domain" description="Aminoglycoside phosphotransferase" evidence="1">
    <location>
        <begin position="81"/>
        <end position="304"/>
    </location>
</feature>
<accession>A0ABY6TXT4</accession>